<accession>A0A6G7GSC6</accession>
<proteinExistence type="predicted"/>
<protein>
    <submittedName>
        <fullName evidence="1">Uncharacterized protein</fullName>
    </submittedName>
</protein>
<name>A0A6G7GSC6_KUEST</name>
<dbReference type="EMBL" id="CP049055">
    <property type="protein sequence ID" value="QII12223.1"/>
    <property type="molecule type" value="Genomic_DNA"/>
</dbReference>
<reference evidence="1 2" key="1">
    <citation type="submission" date="2020-02" db="EMBL/GenBank/DDBJ databases">
        <title>Newly sequenced genome of strain CSTR1 showed variability in Candidatus Kuenenia stuttgartiensis genomes.</title>
        <authorList>
            <person name="Ding C."/>
            <person name="Adrian L."/>
        </authorList>
    </citation>
    <scope>NUCLEOTIDE SEQUENCE [LARGE SCALE GENOMIC DNA]</scope>
    <source>
        <strain evidence="1 2">CSTR1</strain>
    </source>
</reference>
<sequence>MDAVTTFVQDKGVDHRCADVFVAKKFLDGANISNSSPTP</sequence>
<dbReference type="AlphaFoldDB" id="A0A6G7GSC6"/>
<evidence type="ECO:0000313" key="1">
    <source>
        <dbReference type="EMBL" id="QII12223.1"/>
    </source>
</evidence>
<dbReference type="Proteomes" id="UP000501926">
    <property type="component" value="Chromosome"/>
</dbReference>
<organism evidence="1 2">
    <name type="scientific">Kuenenia stuttgartiensis</name>
    <dbReference type="NCBI Taxonomy" id="174633"/>
    <lineage>
        <taxon>Bacteria</taxon>
        <taxon>Pseudomonadati</taxon>
        <taxon>Planctomycetota</taxon>
        <taxon>Candidatus Brocadiia</taxon>
        <taxon>Candidatus Brocadiales</taxon>
        <taxon>Candidatus Brocadiaceae</taxon>
        <taxon>Candidatus Kuenenia</taxon>
    </lineage>
</organism>
<gene>
    <name evidence="1" type="ORF">KsCSTR_28440</name>
</gene>
<evidence type="ECO:0000313" key="2">
    <source>
        <dbReference type="Proteomes" id="UP000501926"/>
    </source>
</evidence>